<evidence type="ECO:0000313" key="9">
    <source>
        <dbReference type="EMBL" id="KAH0821840.1"/>
    </source>
</evidence>
<dbReference type="GO" id="GO:0005764">
    <property type="term" value="C:lysosome"/>
    <property type="evidence" value="ECO:0007669"/>
    <property type="project" value="TreeGrafter"/>
</dbReference>
<accession>A0A8J6LH62</accession>
<dbReference type="PANTHER" id="PTHR12185">
    <property type="entry name" value="SID1 TRANSMEMBRANE FAMILY MEMEBER"/>
    <property type="match status" value="1"/>
</dbReference>
<gene>
    <name evidence="9" type="ORF">GEV33_000951</name>
</gene>
<keyword evidence="10" id="KW-1185">Reference proteome</keyword>
<keyword evidence="3" id="KW-0812">Transmembrane</keyword>
<keyword evidence="7" id="KW-0325">Glycoprotein</keyword>
<comment type="subcellular location">
    <subcellularLocation>
        <location evidence="1">Membrane</location>
        <topology evidence="1">Multi-pass membrane protein</topology>
    </subcellularLocation>
</comment>
<dbReference type="Pfam" id="PF13965">
    <property type="entry name" value="SID-1_RNA_chan"/>
    <property type="match status" value="1"/>
</dbReference>
<evidence type="ECO:0000313" key="10">
    <source>
        <dbReference type="Proteomes" id="UP000719412"/>
    </source>
</evidence>
<evidence type="ECO:0000256" key="1">
    <source>
        <dbReference type="ARBA" id="ARBA00004141"/>
    </source>
</evidence>
<comment type="similarity">
    <text evidence="2">Belongs to the SID1 family.</text>
</comment>
<proteinExistence type="inferred from homology"/>
<evidence type="ECO:0000256" key="2">
    <source>
        <dbReference type="ARBA" id="ARBA00006618"/>
    </source>
</evidence>
<keyword evidence="4 8" id="KW-0732">Signal</keyword>
<reference evidence="9" key="1">
    <citation type="journal article" date="2020" name="J Insects Food Feed">
        <title>The yellow mealworm (Tenebrio molitor) genome: a resource for the emerging insects as food and feed industry.</title>
        <authorList>
            <person name="Eriksson T."/>
            <person name="Andere A."/>
            <person name="Kelstrup H."/>
            <person name="Emery V."/>
            <person name="Picard C."/>
        </authorList>
    </citation>
    <scope>NUCLEOTIDE SEQUENCE</scope>
    <source>
        <strain evidence="9">Stoneville</strain>
        <tissue evidence="9">Whole head</tissue>
    </source>
</reference>
<dbReference type="PANTHER" id="PTHR12185:SF14">
    <property type="entry name" value="CHOLESTEROL UPTAKE PROTEIN 1"/>
    <property type="match status" value="1"/>
</dbReference>
<keyword evidence="5" id="KW-1133">Transmembrane helix</keyword>
<comment type="caution">
    <text evidence="9">The sequence shown here is derived from an EMBL/GenBank/DDBJ whole genome shotgun (WGS) entry which is preliminary data.</text>
</comment>
<protein>
    <submittedName>
        <fullName evidence="9">Uncharacterized protein</fullName>
    </submittedName>
</protein>
<evidence type="ECO:0000256" key="6">
    <source>
        <dbReference type="ARBA" id="ARBA00023136"/>
    </source>
</evidence>
<evidence type="ECO:0000256" key="7">
    <source>
        <dbReference type="ARBA" id="ARBA00023180"/>
    </source>
</evidence>
<dbReference type="Proteomes" id="UP000719412">
    <property type="component" value="Unassembled WGS sequence"/>
</dbReference>
<feature type="signal peptide" evidence="8">
    <location>
        <begin position="1"/>
        <end position="25"/>
    </location>
</feature>
<keyword evidence="6" id="KW-0472">Membrane</keyword>
<sequence length="270" mass="30361">MAAWATSAVFFLDNATLWTVTPAESRQWNQECIVMNFYDKHDVWHLLSAPALCKMEAFSSRCVIVGLLLVHCYTDGHQSGNFSQVMQFVLDSSNNTRIHFHPGHVKNLFKIIAWSTDATPKDPVHVVVEQETNILSWTVPLILPNSVNNTDNVYDNTSRIFCDNGVDHLGWAKNFTVTLSTASPTNVTLYLLVKKEYHFNITSRKEYTVSVSPSQPDYFFYRFSSNETLTTVIKVNSNSELCLSASIQNNQVVSSFQPGSVAKCPPNDLP</sequence>
<evidence type="ECO:0000256" key="3">
    <source>
        <dbReference type="ARBA" id="ARBA00022692"/>
    </source>
</evidence>
<evidence type="ECO:0000256" key="5">
    <source>
        <dbReference type="ARBA" id="ARBA00022989"/>
    </source>
</evidence>
<evidence type="ECO:0000256" key="8">
    <source>
        <dbReference type="SAM" id="SignalP"/>
    </source>
</evidence>
<dbReference type="GO" id="GO:0051033">
    <property type="term" value="F:RNA transmembrane transporter activity"/>
    <property type="evidence" value="ECO:0007669"/>
    <property type="project" value="TreeGrafter"/>
</dbReference>
<reference evidence="9" key="2">
    <citation type="submission" date="2021-08" db="EMBL/GenBank/DDBJ databases">
        <authorList>
            <person name="Eriksson T."/>
        </authorList>
    </citation>
    <scope>NUCLEOTIDE SEQUENCE</scope>
    <source>
        <strain evidence="9">Stoneville</strain>
        <tissue evidence="9">Whole head</tissue>
    </source>
</reference>
<dbReference type="AlphaFoldDB" id="A0A8J6LH62"/>
<evidence type="ECO:0000256" key="4">
    <source>
        <dbReference type="ARBA" id="ARBA00022729"/>
    </source>
</evidence>
<dbReference type="GO" id="GO:0003725">
    <property type="term" value="F:double-stranded RNA binding"/>
    <property type="evidence" value="ECO:0007669"/>
    <property type="project" value="TreeGrafter"/>
</dbReference>
<name>A0A8J6LH62_TENMO</name>
<dbReference type="GO" id="GO:0005886">
    <property type="term" value="C:plasma membrane"/>
    <property type="evidence" value="ECO:0007669"/>
    <property type="project" value="TreeGrafter"/>
</dbReference>
<feature type="chain" id="PRO_5035276194" evidence="8">
    <location>
        <begin position="26"/>
        <end position="270"/>
    </location>
</feature>
<dbReference type="InterPro" id="IPR025958">
    <property type="entry name" value="SID1_TM_fam"/>
</dbReference>
<organism evidence="9 10">
    <name type="scientific">Tenebrio molitor</name>
    <name type="common">Yellow mealworm beetle</name>
    <dbReference type="NCBI Taxonomy" id="7067"/>
    <lineage>
        <taxon>Eukaryota</taxon>
        <taxon>Metazoa</taxon>
        <taxon>Ecdysozoa</taxon>
        <taxon>Arthropoda</taxon>
        <taxon>Hexapoda</taxon>
        <taxon>Insecta</taxon>
        <taxon>Pterygota</taxon>
        <taxon>Neoptera</taxon>
        <taxon>Endopterygota</taxon>
        <taxon>Coleoptera</taxon>
        <taxon>Polyphaga</taxon>
        <taxon>Cucujiformia</taxon>
        <taxon>Tenebrionidae</taxon>
        <taxon>Tenebrio</taxon>
    </lineage>
</organism>
<dbReference type="EMBL" id="JABDTM020005900">
    <property type="protein sequence ID" value="KAH0821840.1"/>
    <property type="molecule type" value="Genomic_DNA"/>
</dbReference>